<dbReference type="InterPro" id="IPR003772">
    <property type="entry name" value="YceD"/>
</dbReference>
<evidence type="ECO:0000313" key="1">
    <source>
        <dbReference type="EMBL" id="SVA94826.1"/>
    </source>
</evidence>
<accession>A0A381ZZX4</accession>
<dbReference type="AlphaFoldDB" id="A0A381ZZX4"/>
<name>A0A381ZZX4_9ZZZZ</name>
<evidence type="ECO:0008006" key="2">
    <source>
        <dbReference type="Google" id="ProtNLM"/>
    </source>
</evidence>
<sequence length="136" mass="15216">MLVFTSPIEVEVEISRMQKSVSVIGNIGVDIEVECRRCGEPFRMGIAADLDVKFFPEKEIGKIDPFLETYGERYYVGNEIDLAKDIHQAILLEIPNWPVSDEPCDLQGLSAKTLLVGNTEEIESPFAKLATLSLRD</sequence>
<gene>
    <name evidence="1" type="ORF">METZ01_LOCUS147680</name>
</gene>
<reference evidence="1" key="1">
    <citation type="submission" date="2018-05" db="EMBL/GenBank/DDBJ databases">
        <authorList>
            <person name="Lanie J.A."/>
            <person name="Ng W.-L."/>
            <person name="Kazmierczak K.M."/>
            <person name="Andrzejewski T.M."/>
            <person name="Davidsen T.M."/>
            <person name="Wayne K.J."/>
            <person name="Tettelin H."/>
            <person name="Glass J.I."/>
            <person name="Rusch D."/>
            <person name="Podicherti R."/>
            <person name="Tsui H.-C.T."/>
            <person name="Winkler M.E."/>
        </authorList>
    </citation>
    <scope>NUCLEOTIDE SEQUENCE</scope>
</reference>
<organism evidence="1">
    <name type="scientific">marine metagenome</name>
    <dbReference type="NCBI Taxonomy" id="408172"/>
    <lineage>
        <taxon>unclassified sequences</taxon>
        <taxon>metagenomes</taxon>
        <taxon>ecological metagenomes</taxon>
    </lineage>
</organism>
<dbReference type="EMBL" id="UINC01023346">
    <property type="protein sequence ID" value="SVA94826.1"/>
    <property type="molecule type" value="Genomic_DNA"/>
</dbReference>
<protein>
    <recommendedName>
        <fullName evidence="2">DUF177 domain-containing protein</fullName>
    </recommendedName>
</protein>
<proteinExistence type="predicted"/>
<dbReference type="Pfam" id="PF02620">
    <property type="entry name" value="YceD"/>
    <property type="match status" value="1"/>
</dbReference>